<name>A0ACC0MSL7_RHOML</name>
<accession>A0ACC0MSL7</accession>
<organism evidence="1 2">
    <name type="scientific">Rhododendron molle</name>
    <name type="common">Chinese azalea</name>
    <name type="synonym">Azalea mollis</name>
    <dbReference type="NCBI Taxonomy" id="49168"/>
    <lineage>
        <taxon>Eukaryota</taxon>
        <taxon>Viridiplantae</taxon>
        <taxon>Streptophyta</taxon>
        <taxon>Embryophyta</taxon>
        <taxon>Tracheophyta</taxon>
        <taxon>Spermatophyta</taxon>
        <taxon>Magnoliopsida</taxon>
        <taxon>eudicotyledons</taxon>
        <taxon>Gunneridae</taxon>
        <taxon>Pentapetalae</taxon>
        <taxon>asterids</taxon>
        <taxon>Ericales</taxon>
        <taxon>Ericaceae</taxon>
        <taxon>Ericoideae</taxon>
        <taxon>Rhodoreae</taxon>
        <taxon>Rhododendron</taxon>
    </lineage>
</organism>
<keyword evidence="2" id="KW-1185">Reference proteome</keyword>
<proteinExistence type="predicted"/>
<evidence type="ECO:0000313" key="1">
    <source>
        <dbReference type="EMBL" id="KAI8543477.1"/>
    </source>
</evidence>
<reference evidence="1" key="1">
    <citation type="submission" date="2022-02" db="EMBL/GenBank/DDBJ databases">
        <title>Plant Genome Project.</title>
        <authorList>
            <person name="Zhang R.-G."/>
        </authorList>
    </citation>
    <scope>NUCLEOTIDE SEQUENCE</scope>
    <source>
        <strain evidence="1">AT1</strain>
    </source>
</reference>
<protein>
    <submittedName>
        <fullName evidence="1">Uncharacterized protein</fullName>
    </submittedName>
</protein>
<sequence length="173" mass="20701">MCVPKLFGKVVYKYHYLSHITSHTHLSPFQKLVCNFDFSLLEMAHQAWSEVEEEILLTNLTSLVDQGVWQAENGFHPGYLGVLENQMRVCFLEAGIKENHIEGNIKKWNRDYFYLDAILQIPEFGWNPNENKLVVENDVWNEFVRNRPQLRHFRDREFPNYNRWGHCFVRQEN</sequence>
<dbReference type="EMBL" id="CM046395">
    <property type="protein sequence ID" value="KAI8543477.1"/>
    <property type="molecule type" value="Genomic_DNA"/>
</dbReference>
<dbReference type="Proteomes" id="UP001062846">
    <property type="component" value="Chromosome 8"/>
</dbReference>
<comment type="caution">
    <text evidence="1">The sequence shown here is derived from an EMBL/GenBank/DDBJ whole genome shotgun (WGS) entry which is preliminary data.</text>
</comment>
<evidence type="ECO:0000313" key="2">
    <source>
        <dbReference type="Proteomes" id="UP001062846"/>
    </source>
</evidence>
<gene>
    <name evidence="1" type="ORF">RHMOL_Rhmol08G0221600</name>
</gene>